<feature type="compositionally biased region" description="Basic and acidic residues" evidence="1">
    <location>
        <begin position="77"/>
        <end position="87"/>
    </location>
</feature>
<dbReference type="OrthoDB" id="9812722at2"/>
<comment type="caution">
    <text evidence="2">The sequence shown here is derived from an EMBL/GenBank/DDBJ whole genome shotgun (WGS) entry which is preliminary data.</text>
</comment>
<feature type="compositionally biased region" description="Low complexity" evidence="1">
    <location>
        <begin position="189"/>
        <end position="198"/>
    </location>
</feature>
<gene>
    <name evidence="2" type="ORF">FDK22_05505</name>
</gene>
<feature type="region of interest" description="Disordered" evidence="1">
    <location>
        <begin position="176"/>
        <end position="208"/>
    </location>
</feature>
<evidence type="ECO:0000313" key="2">
    <source>
        <dbReference type="EMBL" id="TLP39326.1"/>
    </source>
</evidence>
<accession>A0A5R8Y2C6</accession>
<name>A0A5R8Y2C6_9BACT</name>
<evidence type="ECO:0000256" key="1">
    <source>
        <dbReference type="SAM" id="MobiDB-lite"/>
    </source>
</evidence>
<reference evidence="2 3" key="1">
    <citation type="submission" date="2019-05" db="EMBL/GenBank/DDBJ databases">
        <title>Arcobacter sp. nov., isolated from sea sediment.</title>
        <authorList>
            <person name="Kim W."/>
        </authorList>
    </citation>
    <scope>NUCLEOTIDE SEQUENCE [LARGE SCALE GENOMIC DNA]</scope>
    <source>
        <strain evidence="2 3">CAU 1517</strain>
    </source>
</reference>
<proteinExistence type="predicted"/>
<evidence type="ECO:0008006" key="4">
    <source>
        <dbReference type="Google" id="ProtNLM"/>
    </source>
</evidence>
<dbReference type="AlphaFoldDB" id="A0A5R8Y2C6"/>
<feature type="compositionally biased region" description="Basic and acidic residues" evidence="1">
    <location>
        <begin position="32"/>
        <end position="56"/>
    </location>
</feature>
<evidence type="ECO:0000313" key="3">
    <source>
        <dbReference type="Proteomes" id="UP000308901"/>
    </source>
</evidence>
<feature type="compositionally biased region" description="Basic and acidic residues" evidence="1">
    <location>
        <begin position="199"/>
        <end position="208"/>
    </location>
</feature>
<protein>
    <recommendedName>
        <fullName evidence="4">SprA family protein</fullName>
    </recommendedName>
</protein>
<dbReference type="Pfam" id="PF12118">
    <property type="entry name" value="SprA-related"/>
    <property type="match status" value="1"/>
</dbReference>
<keyword evidence="3" id="KW-1185">Reference proteome</keyword>
<dbReference type="InterPro" id="IPR021973">
    <property type="entry name" value="SprA-related"/>
</dbReference>
<dbReference type="RefSeq" id="WP_138151909.1">
    <property type="nucleotide sequence ID" value="NZ_VANU01000002.1"/>
</dbReference>
<feature type="region of interest" description="Disordered" evidence="1">
    <location>
        <begin position="25"/>
        <end position="101"/>
    </location>
</feature>
<dbReference type="Proteomes" id="UP000308901">
    <property type="component" value="Unassembled WGS sequence"/>
</dbReference>
<dbReference type="EMBL" id="VANU01000002">
    <property type="protein sequence ID" value="TLP39326.1"/>
    <property type="molecule type" value="Genomic_DNA"/>
</dbReference>
<organism evidence="2 3">
    <name type="scientific">Arcobacter arenosus</name>
    <dbReference type="NCBI Taxonomy" id="2576037"/>
    <lineage>
        <taxon>Bacteria</taxon>
        <taxon>Pseudomonadati</taxon>
        <taxon>Campylobacterota</taxon>
        <taxon>Epsilonproteobacteria</taxon>
        <taxon>Campylobacterales</taxon>
        <taxon>Arcobacteraceae</taxon>
        <taxon>Arcobacter</taxon>
    </lineage>
</organism>
<sequence>MEIGNNTSTYGFNVDYFSRANAQKQIVSEKNGTQEDTRGLEKNDASKKSEENKEQSNKNNTELTQDEKLQLNQLKAADTKVRAHEAAHQSGPAASGGASFTYEKGPDGVMYAVAGEVPVRIQTGSTPQESISNLQGVIATALAPADPSPQDLSVASKARVMLMKAQQEFAQEIQDKLSKSNEYSQNAINQYEQNSNSESNDKSAEITA</sequence>